<dbReference type="FunFam" id="3.30.565.10:FF:000006">
    <property type="entry name" value="Sensor histidine kinase WalK"/>
    <property type="match status" value="1"/>
</dbReference>
<dbReference type="PROSITE" id="PS50109">
    <property type="entry name" value="HIS_KIN"/>
    <property type="match status" value="1"/>
</dbReference>
<evidence type="ECO:0000313" key="9">
    <source>
        <dbReference type="EMBL" id="OGM61310.1"/>
    </source>
</evidence>
<dbReference type="InterPro" id="IPR003594">
    <property type="entry name" value="HATPase_dom"/>
</dbReference>
<dbReference type="Pfam" id="PF00512">
    <property type="entry name" value="HisKA"/>
    <property type="match status" value="1"/>
</dbReference>
<dbReference type="CDD" id="cd00082">
    <property type="entry name" value="HisKA"/>
    <property type="match status" value="1"/>
</dbReference>
<dbReference type="SMART" id="SM00388">
    <property type="entry name" value="HisKA"/>
    <property type="match status" value="1"/>
</dbReference>
<feature type="domain" description="Histidine kinase" evidence="8">
    <location>
        <begin position="229"/>
        <end position="448"/>
    </location>
</feature>
<dbReference type="PRINTS" id="PR00344">
    <property type="entry name" value="BCTRLSENSOR"/>
</dbReference>
<dbReference type="SUPFAM" id="SSF55781">
    <property type="entry name" value="GAF domain-like"/>
    <property type="match status" value="1"/>
</dbReference>
<dbReference type="STRING" id="1802519.A2961_02145"/>
<dbReference type="InterPro" id="IPR036890">
    <property type="entry name" value="HATPase_C_sf"/>
</dbReference>
<dbReference type="Gene3D" id="1.10.287.130">
    <property type="match status" value="1"/>
</dbReference>
<dbReference type="AlphaFoldDB" id="A0A1F8BBJ8"/>
<evidence type="ECO:0000256" key="3">
    <source>
        <dbReference type="ARBA" id="ARBA00022553"/>
    </source>
</evidence>
<evidence type="ECO:0000256" key="1">
    <source>
        <dbReference type="ARBA" id="ARBA00000085"/>
    </source>
</evidence>
<dbReference type="InterPro" id="IPR003661">
    <property type="entry name" value="HisK_dim/P_dom"/>
</dbReference>
<dbReference type="Proteomes" id="UP000177082">
    <property type="component" value="Unassembled WGS sequence"/>
</dbReference>
<evidence type="ECO:0000256" key="7">
    <source>
        <dbReference type="SAM" id="Coils"/>
    </source>
</evidence>
<keyword evidence="5" id="KW-0418">Kinase</keyword>
<dbReference type="Pfam" id="PF02518">
    <property type="entry name" value="HATPase_c"/>
    <property type="match status" value="1"/>
</dbReference>
<dbReference type="SMART" id="SM00387">
    <property type="entry name" value="HATPase_c"/>
    <property type="match status" value="1"/>
</dbReference>
<dbReference type="InterPro" id="IPR029016">
    <property type="entry name" value="GAF-like_dom_sf"/>
</dbReference>
<dbReference type="InterPro" id="IPR050736">
    <property type="entry name" value="Sensor_HK_Regulatory"/>
</dbReference>
<name>A0A1F8BBJ8_9BACT</name>
<keyword evidence="6" id="KW-0902">Two-component regulatory system</keyword>
<dbReference type="InterPro" id="IPR005467">
    <property type="entry name" value="His_kinase_dom"/>
</dbReference>
<dbReference type="PANTHER" id="PTHR43711">
    <property type="entry name" value="TWO-COMPONENT HISTIDINE KINASE"/>
    <property type="match status" value="1"/>
</dbReference>
<proteinExistence type="predicted"/>
<evidence type="ECO:0000259" key="8">
    <source>
        <dbReference type="PROSITE" id="PS50109"/>
    </source>
</evidence>
<evidence type="ECO:0000313" key="10">
    <source>
        <dbReference type="Proteomes" id="UP000177082"/>
    </source>
</evidence>
<accession>A0A1F8BBJ8</accession>
<comment type="caution">
    <text evidence="9">The sequence shown here is derived from an EMBL/GenBank/DDBJ whole genome shotgun (WGS) entry which is preliminary data.</text>
</comment>
<evidence type="ECO:0000256" key="5">
    <source>
        <dbReference type="ARBA" id="ARBA00022777"/>
    </source>
</evidence>
<dbReference type="EC" id="2.7.13.3" evidence="2"/>
<evidence type="ECO:0000256" key="2">
    <source>
        <dbReference type="ARBA" id="ARBA00012438"/>
    </source>
</evidence>
<dbReference type="SUPFAM" id="SSF55874">
    <property type="entry name" value="ATPase domain of HSP90 chaperone/DNA topoisomerase II/histidine kinase"/>
    <property type="match status" value="1"/>
</dbReference>
<sequence>MSTFVDDKEFKRLAVELYKKNLDLFNANRTLTILQKLYQIMAATFKMEDLSQQYIDTIVSDMQFLSGAVVVKYPEDNFFRVVGLTKSRPNLESLALLGGNLSDIKVSYDDEKNVAVAAYKSRKRMYTDRLGDVLTFVEDANEIGKIEKITGIKSTVAYPIIFGARVLGSFLVSMGVEEKQLSPTDNQILGKVATVFGVAMDRIMLYQNLQRVNEKLKELDAQKNEFISLAAHELRAPMTAIKGYLSMILDGDAGKIPGTAIGFLKEAVDGNDRLIRLVNNMLNVSRIEEGRMVYQMGVVNLKQVARSVFNEFAVSAKDKRLQYELEMPESLLDLVYVDQDRIYEVVANLISNAVKYTDVGTVKVRLSQSSPHIIRLEVIDSGRGISPEEQKRIFGKFVRLESSAGKTVGTGLGLYISKLLVEKFGGRIGVVSSLGKGSSFWFELPVKRSL</sequence>
<reference evidence="9 10" key="1">
    <citation type="journal article" date="2016" name="Nat. Commun.">
        <title>Thousands of microbial genomes shed light on interconnected biogeochemical processes in an aquifer system.</title>
        <authorList>
            <person name="Anantharaman K."/>
            <person name="Brown C.T."/>
            <person name="Hug L.A."/>
            <person name="Sharon I."/>
            <person name="Castelle C.J."/>
            <person name="Probst A.J."/>
            <person name="Thomas B.C."/>
            <person name="Singh A."/>
            <person name="Wilkins M.J."/>
            <person name="Karaoz U."/>
            <person name="Brodie E.L."/>
            <person name="Williams K.H."/>
            <person name="Hubbard S.S."/>
            <person name="Banfield J.F."/>
        </authorList>
    </citation>
    <scope>NUCLEOTIDE SEQUENCE [LARGE SCALE GENOMIC DNA]</scope>
</reference>
<dbReference type="InterPro" id="IPR004358">
    <property type="entry name" value="Sig_transdc_His_kin-like_C"/>
</dbReference>
<keyword evidence="7" id="KW-0175">Coiled coil</keyword>
<dbReference type="EMBL" id="MGHF01000043">
    <property type="protein sequence ID" value="OGM61310.1"/>
    <property type="molecule type" value="Genomic_DNA"/>
</dbReference>
<protein>
    <recommendedName>
        <fullName evidence="2">histidine kinase</fullName>
        <ecNumber evidence="2">2.7.13.3</ecNumber>
    </recommendedName>
</protein>
<dbReference type="GO" id="GO:0000155">
    <property type="term" value="F:phosphorelay sensor kinase activity"/>
    <property type="evidence" value="ECO:0007669"/>
    <property type="project" value="InterPro"/>
</dbReference>
<feature type="coiled-coil region" evidence="7">
    <location>
        <begin position="202"/>
        <end position="229"/>
    </location>
</feature>
<evidence type="ECO:0000256" key="6">
    <source>
        <dbReference type="ARBA" id="ARBA00023012"/>
    </source>
</evidence>
<keyword evidence="3" id="KW-0597">Phosphoprotein</keyword>
<dbReference type="SUPFAM" id="SSF47384">
    <property type="entry name" value="Homodimeric domain of signal transducing histidine kinase"/>
    <property type="match status" value="1"/>
</dbReference>
<dbReference type="Gene3D" id="3.30.565.10">
    <property type="entry name" value="Histidine kinase-like ATPase, C-terminal domain"/>
    <property type="match status" value="1"/>
</dbReference>
<dbReference type="Gene3D" id="3.30.450.40">
    <property type="match status" value="1"/>
</dbReference>
<evidence type="ECO:0000256" key="4">
    <source>
        <dbReference type="ARBA" id="ARBA00022679"/>
    </source>
</evidence>
<organism evidence="9 10">
    <name type="scientific">Candidatus Woesebacteria bacterium RIFCSPLOWO2_01_FULL_39_21</name>
    <dbReference type="NCBI Taxonomy" id="1802519"/>
    <lineage>
        <taxon>Bacteria</taxon>
        <taxon>Candidatus Woeseibacteriota</taxon>
    </lineage>
</organism>
<dbReference type="PANTHER" id="PTHR43711:SF31">
    <property type="entry name" value="HISTIDINE KINASE"/>
    <property type="match status" value="1"/>
</dbReference>
<dbReference type="InterPro" id="IPR036097">
    <property type="entry name" value="HisK_dim/P_sf"/>
</dbReference>
<gene>
    <name evidence="9" type="ORF">A2961_02145</name>
</gene>
<keyword evidence="4" id="KW-0808">Transferase</keyword>
<comment type="catalytic activity">
    <reaction evidence="1">
        <text>ATP + protein L-histidine = ADP + protein N-phospho-L-histidine.</text>
        <dbReference type="EC" id="2.7.13.3"/>
    </reaction>
</comment>